<keyword evidence="2 7" id="KW-0963">Cytoplasm</keyword>
<dbReference type="GO" id="GO:0005737">
    <property type="term" value="C:cytoplasm"/>
    <property type="evidence" value="ECO:0007669"/>
    <property type="project" value="UniProtKB-SubCell"/>
</dbReference>
<dbReference type="SUPFAM" id="SSF75553">
    <property type="entry name" value="Smc hinge domain"/>
    <property type="match status" value="1"/>
</dbReference>
<dbReference type="GO" id="GO:0007062">
    <property type="term" value="P:sister chromatid cohesion"/>
    <property type="evidence" value="ECO:0007669"/>
    <property type="project" value="InterPro"/>
</dbReference>
<evidence type="ECO:0000256" key="1">
    <source>
        <dbReference type="ARBA" id="ARBA00004496"/>
    </source>
</evidence>
<proteinExistence type="inferred from homology"/>
<keyword evidence="5 7" id="KW-0175">Coiled coil</keyword>
<evidence type="ECO:0000256" key="6">
    <source>
        <dbReference type="ARBA" id="ARBA00023125"/>
    </source>
</evidence>
<dbReference type="AlphaFoldDB" id="A0A0R2CDR3"/>
<evidence type="ECO:0000256" key="2">
    <source>
        <dbReference type="ARBA" id="ARBA00022490"/>
    </source>
</evidence>
<dbReference type="GO" id="GO:0016887">
    <property type="term" value="F:ATP hydrolysis activity"/>
    <property type="evidence" value="ECO:0007669"/>
    <property type="project" value="InterPro"/>
</dbReference>
<dbReference type="Gene3D" id="1.20.1060.20">
    <property type="match status" value="1"/>
</dbReference>
<dbReference type="FunFam" id="3.40.50.300:FF:000901">
    <property type="entry name" value="Chromosome partition protein Smc"/>
    <property type="match status" value="1"/>
</dbReference>
<feature type="coiled-coil region" evidence="7">
    <location>
        <begin position="769"/>
        <end position="913"/>
    </location>
</feature>
<dbReference type="GO" id="GO:0005524">
    <property type="term" value="F:ATP binding"/>
    <property type="evidence" value="ECO:0007669"/>
    <property type="project" value="UniProtKB-UniRule"/>
</dbReference>
<dbReference type="STRING" id="1133569.FD21_GL002106"/>
<dbReference type="Gene3D" id="3.30.70.1620">
    <property type="match status" value="1"/>
</dbReference>
<comment type="similarity">
    <text evidence="7">Belongs to the SMC family.</text>
</comment>
<dbReference type="GO" id="GO:0007059">
    <property type="term" value="P:chromosome segregation"/>
    <property type="evidence" value="ECO:0007669"/>
    <property type="project" value="UniProtKB-UniRule"/>
</dbReference>
<dbReference type="Proteomes" id="UP000051576">
    <property type="component" value="Unassembled WGS sequence"/>
</dbReference>
<protein>
    <recommendedName>
        <fullName evidence="7">Chromosome partition protein Smc</fullName>
    </recommendedName>
</protein>
<comment type="caution">
    <text evidence="9">The sequence shown here is derived from an EMBL/GenBank/DDBJ whole genome shotgun (WGS) entry which is preliminary data.</text>
</comment>
<dbReference type="Pfam" id="PF06470">
    <property type="entry name" value="SMC_hinge"/>
    <property type="match status" value="1"/>
</dbReference>
<dbReference type="OrthoDB" id="9808768at2"/>
<dbReference type="PIRSF" id="PIRSF005719">
    <property type="entry name" value="SMC"/>
    <property type="match status" value="1"/>
</dbReference>
<dbReference type="Gene3D" id="3.40.50.300">
    <property type="entry name" value="P-loop containing nucleotide triphosphate hydrolases"/>
    <property type="match status" value="2"/>
</dbReference>
<dbReference type="InterPro" id="IPR003395">
    <property type="entry name" value="RecF/RecN/SMC_N"/>
</dbReference>
<feature type="coiled-coil region" evidence="7">
    <location>
        <begin position="990"/>
        <end position="1027"/>
    </location>
</feature>
<organism evidence="9 10">
    <name type="scientific">Liquorilactobacillus vini DSM 20605</name>
    <dbReference type="NCBI Taxonomy" id="1133569"/>
    <lineage>
        <taxon>Bacteria</taxon>
        <taxon>Bacillati</taxon>
        <taxon>Bacillota</taxon>
        <taxon>Bacilli</taxon>
        <taxon>Lactobacillales</taxon>
        <taxon>Lactobacillaceae</taxon>
        <taxon>Liquorilactobacillus</taxon>
    </lineage>
</organism>
<dbReference type="EMBL" id="AYYX01000009">
    <property type="protein sequence ID" value="KRM89218.1"/>
    <property type="molecule type" value="Genomic_DNA"/>
</dbReference>
<dbReference type="GO" id="GO:0006260">
    <property type="term" value="P:DNA replication"/>
    <property type="evidence" value="ECO:0007669"/>
    <property type="project" value="UniProtKB-UniRule"/>
</dbReference>
<feature type="coiled-coil region" evidence="7">
    <location>
        <begin position="678"/>
        <end position="740"/>
    </location>
</feature>
<dbReference type="RefSeq" id="WP_010580485.1">
    <property type="nucleotide sequence ID" value="NZ_AHYZ01000082.1"/>
</dbReference>
<dbReference type="FunFam" id="3.40.50.300:FF:000984">
    <property type="entry name" value="Chromosome partition protein Smc"/>
    <property type="match status" value="1"/>
</dbReference>
<dbReference type="GO" id="GO:0003677">
    <property type="term" value="F:DNA binding"/>
    <property type="evidence" value="ECO:0007669"/>
    <property type="project" value="UniProtKB-UniRule"/>
</dbReference>
<dbReference type="InterPro" id="IPR027417">
    <property type="entry name" value="P-loop_NTPase"/>
</dbReference>
<dbReference type="InterPro" id="IPR011890">
    <property type="entry name" value="SMC_prok"/>
</dbReference>
<comment type="domain">
    <text evidence="7">Contains large globular domains required for ATP hydrolysis at each terminus and a third globular domain forming a flexible hinge near the middle of the molecule. These domains are separated by coiled-coil structures.</text>
</comment>
<comment type="subunit">
    <text evidence="7">Homodimer.</text>
</comment>
<evidence type="ECO:0000313" key="9">
    <source>
        <dbReference type="EMBL" id="KRM89218.1"/>
    </source>
</evidence>
<dbReference type="HAMAP" id="MF_01894">
    <property type="entry name" value="Smc_prok"/>
    <property type="match status" value="1"/>
</dbReference>
<comment type="subcellular location">
    <subcellularLocation>
        <location evidence="1 7">Cytoplasm</location>
    </subcellularLocation>
</comment>
<evidence type="ECO:0000256" key="7">
    <source>
        <dbReference type="HAMAP-Rule" id="MF_01894"/>
    </source>
</evidence>
<dbReference type="PATRIC" id="fig|1133569.4.peg.2271"/>
<evidence type="ECO:0000313" key="10">
    <source>
        <dbReference type="Proteomes" id="UP000051576"/>
    </source>
</evidence>
<keyword evidence="4 7" id="KW-0067">ATP-binding</keyword>
<reference evidence="9 10" key="1">
    <citation type="journal article" date="2015" name="Genome Announc.">
        <title>Expanding the biotechnology potential of lactobacilli through comparative genomics of 213 strains and associated genera.</title>
        <authorList>
            <person name="Sun Z."/>
            <person name="Harris H.M."/>
            <person name="McCann A."/>
            <person name="Guo C."/>
            <person name="Argimon S."/>
            <person name="Zhang W."/>
            <person name="Yang X."/>
            <person name="Jeffery I.B."/>
            <person name="Cooney J.C."/>
            <person name="Kagawa T.F."/>
            <person name="Liu W."/>
            <person name="Song Y."/>
            <person name="Salvetti E."/>
            <person name="Wrobel A."/>
            <person name="Rasinkangas P."/>
            <person name="Parkhill J."/>
            <person name="Rea M.C."/>
            <person name="O'Sullivan O."/>
            <person name="Ritari J."/>
            <person name="Douillard F.P."/>
            <person name="Paul Ross R."/>
            <person name="Yang R."/>
            <person name="Briner A.E."/>
            <person name="Felis G.E."/>
            <person name="de Vos W.M."/>
            <person name="Barrangou R."/>
            <person name="Klaenhammer T.R."/>
            <person name="Caufield P.W."/>
            <person name="Cui Y."/>
            <person name="Zhang H."/>
            <person name="O'Toole P.W."/>
        </authorList>
    </citation>
    <scope>NUCLEOTIDE SEQUENCE [LARGE SCALE GENOMIC DNA]</scope>
    <source>
        <strain evidence="9 10">DSM 20605</strain>
    </source>
</reference>
<gene>
    <name evidence="7" type="primary">smc</name>
    <name evidence="9" type="ORF">FD21_GL002106</name>
</gene>
<comment type="function">
    <text evidence="7">Required for chromosome condensation and partitioning.</text>
</comment>
<keyword evidence="6 7" id="KW-0238">DNA-binding</keyword>
<evidence type="ECO:0000256" key="3">
    <source>
        <dbReference type="ARBA" id="ARBA00022741"/>
    </source>
</evidence>
<name>A0A0R2CDR3_9LACO</name>
<feature type="binding site" evidence="7">
    <location>
        <begin position="32"/>
        <end position="39"/>
    </location>
    <ligand>
        <name>ATP</name>
        <dbReference type="ChEBI" id="CHEBI:30616"/>
    </ligand>
</feature>
<dbReference type="GO" id="GO:0030261">
    <property type="term" value="P:chromosome condensation"/>
    <property type="evidence" value="ECO:0007669"/>
    <property type="project" value="InterPro"/>
</dbReference>
<sequence length="1175" mass="132654">MKLKSLTLNGFKSFAEKTTIEFRHGLTAIVGPNGSGKSNLIEAIRWVLGEQSAKSLRGSKMPDVIFAGSTKQQALNRAEVELLLDNSDHFLPMESTEIAIDRRIYRNGESEYLLNGKNVRLKDITDLLLDTGLGRDSFSIISQGKVEQIFSSKPVERRQIIEEAAGILKYKQERTSAQNKLVETEDHLLRVADIISELATQREPLKEQASLAHDFLEQKDQLAFYDRSRLVYELEQATSQQAINKQQLSGAQKSVAVCQRAKQSLAQKKDQLQSQQEKQLALIDQLQGELMQTVRQKERLIGQQHLSQQAASYQEKQKRELKQQIAAAKQRQSDLKQELNSLQQQSKTYLHNLAATQSQIKSLQKQLALSANDLQEKVEELRGQIIDKMQQQASLNNQKHYLEKEIQRQSLQQDALTKKLTQLQQQQAAKHVDSQQVAEQLAASQKRLHELNQTAVDLQNQKDQLEQRISDQREQWYQAAGIYQQTKAKYDNLKELTQGYNNYYRGVKEILLAKNQLTGIVGSVAELLTVPAQLAPAIETVLAGQLQNVVVNDEQAAKNAISFLKQHHYGRVTFLPQTSIKRRQLRADLKQELAALPGVIGIASDLITISAANQAILEYLLGTTVIVKKIDDAIAVARKLNYSCRIVSLEGDVINASGAIAGGSRRKTSGLLFQQQQLVKLTTALKEMKGKLAKLEQVGLETKQRQQQVEKSVAAAQTAVAAKRDEVQQLSAKSQFKKNEEHHLAEQLAAQKFEVQQNNLANKNFATSQQQVAKQRQQVAEKLAKLKQNFNASQAALANFSASRRQQEQKLAKLQQQAAVSKLQQQNFQQQVTQLTARSEKLSTEIKAKLAAVAELNQPQKWQQQQQLDLNLKQLIQKQHDLEEQLSQEKQIRQQVQKQLTTVQANLNRQTELLQLQQQKLQQIDLKVQTVTNQIDQNLMDLSQKYQLTFEAAQQMKRETDFKVIQRQLKLLQRGISELGNVNLGAIDEYQRVDQRYQFLENQKADLLKAKTQLQESMAEIDQQVKQRFNQTFTQTAAAFAKIFPEMFGGGQASLKLTEPADLLQTGVEIMAQPPGKKLQRLSLLSGGEKALTAIVLLFAILKVRPVPFVILDEAEAALDDANVERYAKYLKKFCQQTQFIVITHRKVTMNFADVLYGVTMQKSGISKMVSVALT</sequence>
<dbReference type="NCBIfam" id="TIGR02168">
    <property type="entry name" value="SMC_prok_B"/>
    <property type="match status" value="1"/>
</dbReference>
<feature type="coiled-coil region" evidence="7">
    <location>
        <begin position="255"/>
        <end position="475"/>
    </location>
</feature>
<dbReference type="InterPro" id="IPR036277">
    <property type="entry name" value="SMC_hinge_sf"/>
</dbReference>
<keyword evidence="3 7" id="KW-0547">Nucleotide-binding</keyword>
<dbReference type="CDD" id="cd03278">
    <property type="entry name" value="ABC_SMC_barmotin"/>
    <property type="match status" value="2"/>
</dbReference>
<dbReference type="Pfam" id="PF02463">
    <property type="entry name" value="SMC_N"/>
    <property type="match status" value="2"/>
</dbReference>
<feature type="domain" description="SMC hinge" evidence="8">
    <location>
        <begin position="518"/>
        <end position="637"/>
    </location>
</feature>
<evidence type="ECO:0000256" key="4">
    <source>
        <dbReference type="ARBA" id="ARBA00022840"/>
    </source>
</evidence>
<dbReference type="InterPro" id="IPR010935">
    <property type="entry name" value="SMC_hinge"/>
</dbReference>
<dbReference type="eggNOG" id="COG1196">
    <property type="taxonomic scope" value="Bacteria"/>
</dbReference>
<evidence type="ECO:0000259" key="8">
    <source>
        <dbReference type="SMART" id="SM00968"/>
    </source>
</evidence>
<evidence type="ECO:0000256" key="5">
    <source>
        <dbReference type="ARBA" id="ARBA00023054"/>
    </source>
</evidence>
<dbReference type="GO" id="GO:0005694">
    <property type="term" value="C:chromosome"/>
    <property type="evidence" value="ECO:0007669"/>
    <property type="project" value="InterPro"/>
</dbReference>
<dbReference type="SMART" id="SM00968">
    <property type="entry name" value="SMC_hinge"/>
    <property type="match status" value="1"/>
</dbReference>
<dbReference type="SUPFAM" id="SSF52540">
    <property type="entry name" value="P-loop containing nucleoside triphosphate hydrolases"/>
    <property type="match status" value="1"/>
</dbReference>
<accession>A0A0R2CDR3</accession>
<keyword evidence="10" id="KW-1185">Reference proteome</keyword>
<dbReference type="InterPro" id="IPR024704">
    <property type="entry name" value="SMC"/>
</dbReference>
<dbReference type="PANTHER" id="PTHR43977">
    <property type="entry name" value="STRUCTURAL MAINTENANCE OF CHROMOSOMES PROTEIN 3"/>
    <property type="match status" value="1"/>
</dbReference>